<evidence type="ECO:0000313" key="2">
    <source>
        <dbReference type="EMBL" id="VEL11366.1"/>
    </source>
</evidence>
<feature type="compositionally biased region" description="Low complexity" evidence="1">
    <location>
        <begin position="9"/>
        <end position="20"/>
    </location>
</feature>
<evidence type="ECO:0000256" key="1">
    <source>
        <dbReference type="SAM" id="MobiDB-lite"/>
    </source>
</evidence>
<proteinExistence type="predicted"/>
<sequence>MTPQGQVLTSAPSPSSCTGPGTPGGQKRKTSAGLAMSPAVAAPSLVYGHPGLASQLTAGPAGMGLCSASGIPVSSATVSSAGPCAGLAVANQTTVPLVQTASGVSEDASAAAAAAAAAAVAAAAAAAGLSLTGLSTLQGGQAHVGSNGASAAGGMLAANAGSLQTGHPGGLGLGPGGLGGIGQVLAAVPGQADEKLNYTAL</sequence>
<protein>
    <submittedName>
        <fullName evidence="2">Uncharacterized protein</fullName>
    </submittedName>
</protein>
<gene>
    <name evidence="2" type="ORF">PXEA_LOCUS4806</name>
</gene>
<dbReference type="EMBL" id="CAAALY010011621">
    <property type="protein sequence ID" value="VEL11366.1"/>
    <property type="molecule type" value="Genomic_DNA"/>
</dbReference>
<evidence type="ECO:0000313" key="3">
    <source>
        <dbReference type="Proteomes" id="UP000784294"/>
    </source>
</evidence>
<accession>A0A448WGQ8</accession>
<feature type="region of interest" description="Disordered" evidence="1">
    <location>
        <begin position="1"/>
        <end position="34"/>
    </location>
</feature>
<name>A0A448WGQ8_9PLAT</name>
<comment type="caution">
    <text evidence="2">The sequence shown here is derived from an EMBL/GenBank/DDBJ whole genome shotgun (WGS) entry which is preliminary data.</text>
</comment>
<dbReference type="Proteomes" id="UP000784294">
    <property type="component" value="Unassembled WGS sequence"/>
</dbReference>
<keyword evidence="3" id="KW-1185">Reference proteome</keyword>
<organism evidence="2 3">
    <name type="scientific">Protopolystoma xenopodis</name>
    <dbReference type="NCBI Taxonomy" id="117903"/>
    <lineage>
        <taxon>Eukaryota</taxon>
        <taxon>Metazoa</taxon>
        <taxon>Spiralia</taxon>
        <taxon>Lophotrochozoa</taxon>
        <taxon>Platyhelminthes</taxon>
        <taxon>Monogenea</taxon>
        <taxon>Polyopisthocotylea</taxon>
        <taxon>Polystomatidea</taxon>
        <taxon>Polystomatidae</taxon>
        <taxon>Protopolystoma</taxon>
    </lineage>
</organism>
<reference evidence="2" key="1">
    <citation type="submission" date="2018-11" db="EMBL/GenBank/DDBJ databases">
        <authorList>
            <consortium name="Pathogen Informatics"/>
        </authorList>
    </citation>
    <scope>NUCLEOTIDE SEQUENCE</scope>
</reference>
<dbReference type="AlphaFoldDB" id="A0A448WGQ8"/>